<organism evidence="1 2">
    <name type="scientific">Erythroxylum novogranatense</name>
    <dbReference type="NCBI Taxonomy" id="1862640"/>
    <lineage>
        <taxon>Eukaryota</taxon>
        <taxon>Viridiplantae</taxon>
        <taxon>Streptophyta</taxon>
        <taxon>Embryophyta</taxon>
        <taxon>Tracheophyta</taxon>
        <taxon>Spermatophyta</taxon>
        <taxon>Magnoliopsida</taxon>
        <taxon>eudicotyledons</taxon>
        <taxon>Gunneridae</taxon>
        <taxon>Pentapetalae</taxon>
        <taxon>rosids</taxon>
        <taxon>fabids</taxon>
        <taxon>Malpighiales</taxon>
        <taxon>Erythroxylaceae</taxon>
        <taxon>Erythroxylum</taxon>
    </lineage>
</organism>
<sequence length="56" mass="6299">MASANIDGPAQQPPHLRIYGVRILFPRCGTRACVREIDSLFENRTITGFLLGRKEI</sequence>
<proteinExistence type="predicted"/>
<dbReference type="AlphaFoldDB" id="A0AAV8UGV3"/>
<dbReference type="EMBL" id="JAIWQS010000008">
    <property type="protein sequence ID" value="KAJ8900442.1"/>
    <property type="molecule type" value="Genomic_DNA"/>
</dbReference>
<dbReference type="Proteomes" id="UP001159364">
    <property type="component" value="Linkage Group LG08"/>
</dbReference>
<comment type="caution">
    <text evidence="1">The sequence shown here is derived from an EMBL/GenBank/DDBJ whole genome shotgun (WGS) entry which is preliminary data.</text>
</comment>
<name>A0AAV8UGV3_9ROSI</name>
<evidence type="ECO:0000313" key="1">
    <source>
        <dbReference type="EMBL" id="KAJ8900442.1"/>
    </source>
</evidence>
<evidence type="ECO:0000313" key="2">
    <source>
        <dbReference type="Proteomes" id="UP001159364"/>
    </source>
</evidence>
<protein>
    <submittedName>
        <fullName evidence="1">Uncharacterized protein</fullName>
    </submittedName>
</protein>
<keyword evidence="2" id="KW-1185">Reference proteome</keyword>
<gene>
    <name evidence="1" type="ORF">K2173_025219</name>
</gene>
<accession>A0AAV8UGV3</accession>
<reference evidence="1 2" key="1">
    <citation type="submission" date="2021-09" db="EMBL/GenBank/DDBJ databases">
        <title>Genomic insights and catalytic innovation underlie evolution of tropane alkaloids biosynthesis.</title>
        <authorList>
            <person name="Wang Y.-J."/>
            <person name="Tian T."/>
            <person name="Huang J.-P."/>
            <person name="Huang S.-X."/>
        </authorList>
    </citation>
    <scope>NUCLEOTIDE SEQUENCE [LARGE SCALE GENOMIC DNA]</scope>
    <source>
        <strain evidence="1">KIB-2018</strain>
        <tissue evidence="1">Leaf</tissue>
    </source>
</reference>